<evidence type="ECO:0000256" key="2">
    <source>
        <dbReference type="ARBA" id="ARBA00022679"/>
    </source>
</evidence>
<evidence type="ECO:0000313" key="4">
    <source>
        <dbReference type="EMBL" id="ATZ19004.1"/>
    </source>
</evidence>
<feature type="domain" description="Phosphotransferase system enzyme I N-terminal" evidence="3">
    <location>
        <begin position="10"/>
        <end position="111"/>
    </location>
</feature>
<dbReference type="GO" id="GO:0016740">
    <property type="term" value="F:transferase activity"/>
    <property type="evidence" value="ECO:0007669"/>
    <property type="project" value="UniProtKB-KW"/>
</dbReference>
<dbReference type="EMBL" id="CP024965">
    <property type="protein sequence ID" value="ATZ19004.1"/>
    <property type="molecule type" value="Genomic_DNA"/>
</dbReference>
<proteinExistence type="inferred from homology"/>
<dbReference type="Gene3D" id="1.10.274.10">
    <property type="entry name" value="PtsI, HPr-binding domain"/>
    <property type="match status" value="1"/>
</dbReference>
<dbReference type="GO" id="GO:0009401">
    <property type="term" value="P:phosphoenolpyruvate-dependent sugar phosphotransferase system"/>
    <property type="evidence" value="ECO:0007669"/>
    <property type="project" value="InterPro"/>
</dbReference>
<keyword evidence="2" id="KW-0808">Transferase</keyword>
<gene>
    <name evidence="4" type="ORF">ESOMN_v1c06220</name>
</gene>
<dbReference type="Gene3D" id="3.50.30.10">
    <property type="entry name" value="Phosphohistidine domain"/>
    <property type="match status" value="1"/>
</dbReference>
<organism evidence="4 5">
    <name type="scientific">Williamsoniiplasma somnilux</name>
    <dbReference type="NCBI Taxonomy" id="215578"/>
    <lineage>
        <taxon>Bacteria</taxon>
        <taxon>Bacillati</taxon>
        <taxon>Mycoplasmatota</taxon>
        <taxon>Mollicutes</taxon>
        <taxon>Entomoplasmatales</taxon>
        <taxon>Williamsoniiplasma</taxon>
    </lineage>
</organism>
<comment type="similarity">
    <text evidence="1">Belongs to the PEP-utilizing enzyme family.</text>
</comment>
<dbReference type="Pfam" id="PF05524">
    <property type="entry name" value="PEP-utilisers_N"/>
    <property type="match status" value="1"/>
</dbReference>
<dbReference type="InterPro" id="IPR008731">
    <property type="entry name" value="PTS_EIN"/>
</dbReference>
<keyword evidence="5" id="KW-1185">Reference proteome</keyword>
<evidence type="ECO:0000259" key="3">
    <source>
        <dbReference type="Pfam" id="PF05524"/>
    </source>
</evidence>
<dbReference type="RefSeq" id="WP_024863518.1">
    <property type="nucleotide sequence ID" value="NZ_CP024965.1"/>
</dbReference>
<sequence length="219" mass="24284">MFSKIIGLCLNEGVGSGLTFKPRIISKVETDIDADKELSQYIKAIDTIKSNIANSNEYQSGDQESKDILMVLENEALTADIKKLIKSQKQSASQATKYVADKFFKAFNIIDTKESKKFADEVSFAASLIISELSDLQAGVSSSLTSNDLVLLIEDMKFENLELIKNKKVNAIILKENVDNEDLLKEIHKIKKPFVVLGKKFIYVQENTNVAVVDGSVAL</sequence>
<reference evidence="4 5" key="1">
    <citation type="submission" date="2017-11" db="EMBL/GenBank/DDBJ databases">
        <title>Genome sequence of Entomoplasma somnilux PYAN-1 (ATCC 49194).</title>
        <authorList>
            <person name="Lo W.-S."/>
            <person name="Gasparich G.E."/>
            <person name="Kuo C.-H."/>
        </authorList>
    </citation>
    <scope>NUCLEOTIDE SEQUENCE [LARGE SCALE GENOMIC DNA]</scope>
    <source>
        <strain evidence="4 5">PYAN-1</strain>
    </source>
</reference>
<dbReference type="SUPFAM" id="SSF47831">
    <property type="entry name" value="Enzyme I of the PEP:sugar phosphotransferase system HPr-binding (sub)domain"/>
    <property type="match status" value="1"/>
</dbReference>
<name>A0A2K8NZ45_9MOLU</name>
<dbReference type="InterPro" id="IPR036618">
    <property type="entry name" value="PtsI_HPr-bd_sf"/>
</dbReference>
<dbReference type="Proteomes" id="UP000232230">
    <property type="component" value="Chromosome"/>
</dbReference>
<evidence type="ECO:0000313" key="5">
    <source>
        <dbReference type="Proteomes" id="UP000232230"/>
    </source>
</evidence>
<accession>A0A2K8NZ45</accession>
<protein>
    <recommendedName>
        <fullName evidence="3">Phosphotransferase system enzyme I N-terminal domain-containing protein</fullName>
    </recommendedName>
</protein>
<dbReference type="KEGG" id="esx:ESOMN_v1c06220"/>
<dbReference type="AlphaFoldDB" id="A0A2K8NZ45"/>
<evidence type="ECO:0000256" key="1">
    <source>
        <dbReference type="ARBA" id="ARBA00007837"/>
    </source>
</evidence>